<gene>
    <name evidence="3" type="ORF">HG263_09360</name>
</gene>
<accession>A0A849VD48</accession>
<dbReference type="Gene3D" id="3.40.710.10">
    <property type="entry name" value="DD-peptidase/beta-lactamase superfamily"/>
    <property type="match status" value="1"/>
</dbReference>
<reference evidence="3 4" key="1">
    <citation type="submission" date="2020-04" db="EMBL/GenBank/DDBJ databases">
        <title>Pseudoalteromonas caenipelagi sp. nov., isolated from a tidal flat.</title>
        <authorList>
            <person name="Park S."/>
            <person name="Yoon J.-H."/>
        </authorList>
    </citation>
    <scope>NUCLEOTIDE SEQUENCE [LARGE SCALE GENOMIC DNA]</scope>
    <source>
        <strain evidence="3 4">JBTF-M23</strain>
    </source>
</reference>
<protein>
    <submittedName>
        <fullName evidence="3">Beta-lactamase family protein</fullName>
    </submittedName>
</protein>
<sequence length="374" mass="41154">MDVIIQLQKLSTGFFTIFIVFALTACKSDSKLDFDSFVDKKLTELVIDENAQVASIAIVGGNNHYQKHFGKFPDGTKPNSDTVYEIASITKTYTGLVLAQAVADKKVQLDEDIRVYLGDRRYQNLAYSGTPITLRHLATHRSGLPLVFAYSEEDKNNGKALELLSKYSKAKFFEDLSQYQLTSEPGDEYLYSNVGADLVGYILEKVYNQPFSTLIAKFVTEKSGEQQTKFRLNADEISKITTGTDGRGNAVPLLSPHSFARGGLTSTVEAISSYMQYLLSSPSAAVALSQSLLSGSNRAHGQAFFWNTYKYDSNKPVLYHSGGSIGTSSWLGLYPKQGVGIFIVTNVAGGNTQEELNDIADAIIEKYEQLTVLK</sequence>
<dbReference type="InterPro" id="IPR051478">
    <property type="entry name" value="Beta-lactamase-like_AB/R"/>
</dbReference>
<name>A0A849VD48_9GAMM</name>
<organism evidence="3 4">
    <name type="scientific">Pseudoalteromonas caenipelagi</name>
    <dbReference type="NCBI Taxonomy" id="2726988"/>
    <lineage>
        <taxon>Bacteria</taxon>
        <taxon>Pseudomonadati</taxon>
        <taxon>Pseudomonadota</taxon>
        <taxon>Gammaproteobacteria</taxon>
        <taxon>Alteromonadales</taxon>
        <taxon>Pseudoalteromonadaceae</taxon>
        <taxon>Pseudoalteromonas</taxon>
    </lineage>
</organism>
<feature type="domain" description="Beta-lactamase-related" evidence="2">
    <location>
        <begin position="51"/>
        <end position="362"/>
    </location>
</feature>
<dbReference type="Proteomes" id="UP000586305">
    <property type="component" value="Unassembled WGS sequence"/>
</dbReference>
<dbReference type="InterPro" id="IPR012338">
    <property type="entry name" value="Beta-lactam/transpept-like"/>
</dbReference>
<dbReference type="Pfam" id="PF00144">
    <property type="entry name" value="Beta-lactamase"/>
    <property type="match status" value="1"/>
</dbReference>
<dbReference type="AlphaFoldDB" id="A0A849VD48"/>
<dbReference type="EMBL" id="JABBPG010000003">
    <property type="protein sequence ID" value="NOU50738.1"/>
    <property type="molecule type" value="Genomic_DNA"/>
</dbReference>
<proteinExistence type="inferred from homology"/>
<evidence type="ECO:0000256" key="1">
    <source>
        <dbReference type="ARBA" id="ARBA00038473"/>
    </source>
</evidence>
<comment type="similarity">
    <text evidence="1">Belongs to the beta-lactamase family.</text>
</comment>
<dbReference type="PANTHER" id="PTHR22935">
    <property type="entry name" value="PENICILLIN-BINDING PROTEIN"/>
    <property type="match status" value="1"/>
</dbReference>
<dbReference type="SUPFAM" id="SSF56601">
    <property type="entry name" value="beta-lactamase/transpeptidase-like"/>
    <property type="match status" value="1"/>
</dbReference>
<comment type="caution">
    <text evidence="3">The sequence shown here is derived from an EMBL/GenBank/DDBJ whole genome shotgun (WGS) entry which is preliminary data.</text>
</comment>
<evidence type="ECO:0000313" key="4">
    <source>
        <dbReference type="Proteomes" id="UP000586305"/>
    </source>
</evidence>
<dbReference type="PANTHER" id="PTHR22935:SF95">
    <property type="entry name" value="BETA-LACTAMASE-LIKE 1-RELATED"/>
    <property type="match status" value="1"/>
</dbReference>
<evidence type="ECO:0000313" key="3">
    <source>
        <dbReference type="EMBL" id="NOU50738.1"/>
    </source>
</evidence>
<evidence type="ECO:0000259" key="2">
    <source>
        <dbReference type="Pfam" id="PF00144"/>
    </source>
</evidence>
<dbReference type="InterPro" id="IPR001466">
    <property type="entry name" value="Beta-lactam-related"/>
</dbReference>
<keyword evidence="4" id="KW-1185">Reference proteome</keyword>